<dbReference type="PIRSF" id="PIRSF016393">
    <property type="entry name" value="Enh_rudimentary"/>
    <property type="match status" value="1"/>
</dbReference>
<reference evidence="4" key="1">
    <citation type="journal article" date="2010" name="Nature">
        <title>The Amphimedon queenslandica genome and the evolution of animal complexity.</title>
        <authorList>
            <person name="Srivastava M."/>
            <person name="Simakov O."/>
            <person name="Chapman J."/>
            <person name="Fahey B."/>
            <person name="Gauthier M.E."/>
            <person name="Mitros T."/>
            <person name="Richards G.S."/>
            <person name="Conaco C."/>
            <person name="Dacre M."/>
            <person name="Hellsten U."/>
            <person name="Larroux C."/>
            <person name="Putnam N.H."/>
            <person name="Stanke M."/>
            <person name="Adamska M."/>
            <person name="Darling A."/>
            <person name="Degnan S.M."/>
            <person name="Oakley T.H."/>
            <person name="Plachetzki D.C."/>
            <person name="Zhai Y."/>
            <person name="Adamski M."/>
            <person name="Calcino A."/>
            <person name="Cummins S.F."/>
            <person name="Goodstein D.M."/>
            <person name="Harris C."/>
            <person name="Jackson D.J."/>
            <person name="Leys S.P."/>
            <person name="Shu S."/>
            <person name="Woodcroft B.J."/>
            <person name="Vervoort M."/>
            <person name="Kosik K.S."/>
            <person name="Manning G."/>
            <person name="Degnan B.M."/>
            <person name="Rokhsar D.S."/>
        </authorList>
    </citation>
    <scope>NUCLEOTIDE SEQUENCE [LARGE SCALE GENOMIC DNA]</scope>
</reference>
<organism evidence="3">
    <name type="scientific">Amphimedon queenslandica</name>
    <name type="common">Sponge</name>
    <dbReference type="NCBI Taxonomy" id="400682"/>
    <lineage>
        <taxon>Eukaryota</taxon>
        <taxon>Metazoa</taxon>
        <taxon>Porifera</taxon>
        <taxon>Demospongiae</taxon>
        <taxon>Heteroscleromorpha</taxon>
        <taxon>Haplosclerida</taxon>
        <taxon>Niphatidae</taxon>
        <taxon>Amphimedon</taxon>
    </lineage>
</organism>
<dbReference type="OrthoDB" id="7887808at2759"/>
<protein>
    <recommendedName>
        <fullName evidence="2">Enhancer of rudimentary homolog</fullName>
    </recommendedName>
</protein>
<dbReference type="Pfam" id="PF01133">
    <property type="entry name" value="ER"/>
    <property type="match status" value="1"/>
</dbReference>
<gene>
    <name evidence="3" type="primary">100634139</name>
</gene>
<reference evidence="3" key="2">
    <citation type="submission" date="2017-05" db="UniProtKB">
        <authorList>
            <consortium name="EnsemblMetazoa"/>
        </authorList>
    </citation>
    <scope>IDENTIFICATION</scope>
</reference>
<evidence type="ECO:0000256" key="1">
    <source>
        <dbReference type="ARBA" id="ARBA00007491"/>
    </source>
</evidence>
<name>A0A1X7VDM9_AMPQE</name>
<comment type="similarity">
    <text evidence="1 2">Belongs to the E(R) family.</text>
</comment>
<dbReference type="PANTHER" id="PTHR12373:SF0">
    <property type="entry name" value="ENHANCER OF RUDIMENTARY HOMOLOG"/>
    <property type="match status" value="1"/>
</dbReference>
<evidence type="ECO:0000313" key="4">
    <source>
        <dbReference type="Proteomes" id="UP000007879"/>
    </source>
</evidence>
<evidence type="ECO:0000256" key="2">
    <source>
        <dbReference type="PIRNR" id="PIRNR016393"/>
    </source>
</evidence>
<dbReference type="SUPFAM" id="SSF143875">
    <property type="entry name" value="ERH-like"/>
    <property type="match status" value="1"/>
</dbReference>
<dbReference type="EnsemblMetazoa" id="XM_003384545.3">
    <property type="protein sequence ID" value="XP_003384593.1"/>
    <property type="gene ID" value="LOC100634139"/>
</dbReference>
<dbReference type="PROSITE" id="PS01290">
    <property type="entry name" value="ER"/>
    <property type="match status" value="1"/>
</dbReference>
<accession>A0A1X7VDM9</accession>
<dbReference type="EnsemblMetazoa" id="Aqu2.1.38405_001">
    <property type="protein sequence ID" value="Aqu2.1.38405_001"/>
    <property type="gene ID" value="Aqu2.1.38405"/>
</dbReference>
<sequence length="106" mass="12399">MSHTILLIQPTRAHENRTYTDYETLDECLEGICKIYEEHLRQLHPQSPSITYDISELFKFIDNLHDLSCLVHQSSSGTYSPHNKEWLKEKIYGMLKKQAGPSRGRH</sequence>
<dbReference type="InterPro" id="IPR000781">
    <property type="entry name" value="ERH"/>
</dbReference>
<dbReference type="STRING" id="400682.A0A1X7VDM9"/>
<evidence type="ECO:0000313" key="3">
    <source>
        <dbReference type="EnsemblMetazoa" id="Aqu2.1.38405_001"/>
    </source>
</evidence>
<dbReference type="KEGG" id="aqu:100634139"/>
<proteinExistence type="inferred from homology"/>
<dbReference type="PANTHER" id="PTHR12373">
    <property type="entry name" value="ENHANCER OF RUDIMENTARY ERH"/>
    <property type="match status" value="1"/>
</dbReference>
<keyword evidence="2" id="KW-0131">Cell cycle</keyword>
<keyword evidence="4" id="KW-1185">Reference proteome</keyword>
<dbReference type="Proteomes" id="UP000007879">
    <property type="component" value="Unassembled WGS sequence"/>
</dbReference>
<dbReference type="InterPro" id="IPR035912">
    <property type="entry name" value="EHR_sf"/>
</dbReference>
<dbReference type="Gene3D" id="3.30.2260.10">
    <property type="entry name" value="Enhancer of rudimentary"/>
    <property type="match status" value="1"/>
</dbReference>
<dbReference type="InParanoid" id="A0A1X7VDM9"/>
<dbReference type="AlphaFoldDB" id="A0A1X7VDM9"/>
<comment type="function">
    <text evidence="2">May have a role in the cell cycle.</text>
</comment>